<dbReference type="Gene3D" id="1.10.260.40">
    <property type="entry name" value="lambda repressor-like DNA-binding domains"/>
    <property type="match status" value="1"/>
</dbReference>
<proteinExistence type="predicted"/>
<evidence type="ECO:0000259" key="1">
    <source>
        <dbReference type="PROSITE" id="PS50943"/>
    </source>
</evidence>
<dbReference type="PROSITE" id="PS50943">
    <property type="entry name" value="HTH_CROC1"/>
    <property type="match status" value="1"/>
</dbReference>
<evidence type="ECO:0000313" key="3">
    <source>
        <dbReference type="Proteomes" id="UP000501802"/>
    </source>
</evidence>
<evidence type="ECO:0000313" key="2">
    <source>
        <dbReference type="EMBL" id="QIP16487.1"/>
    </source>
</evidence>
<protein>
    <submittedName>
        <fullName evidence="2">Helix-turn-helix domain-containing protein</fullName>
    </submittedName>
</protein>
<dbReference type="CDD" id="cd00093">
    <property type="entry name" value="HTH_XRE"/>
    <property type="match status" value="1"/>
</dbReference>
<dbReference type="InterPro" id="IPR010982">
    <property type="entry name" value="Lambda_DNA-bd_dom_sf"/>
</dbReference>
<gene>
    <name evidence="2" type="ORF">G8759_29495</name>
</gene>
<dbReference type="GO" id="GO:0003677">
    <property type="term" value="F:DNA binding"/>
    <property type="evidence" value="ECO:0007669"/>
    <property type="project" value="InterPro"/>
</dbReference>
<dbReference type="EMBL" id="CP050063">
    <property type="protein sequence ID" value="QIP16487.1"/>
    <property type="molecule type" value="Genomic_DNA"/>
</dbReference>
<accession>A0A6G9AVH7</accession>
<dbReference type="SUPFAM" id="SSF47413">
    <property type="entry name" value="lambda repressor-like DNA-binding domains"/>
    <property type="match status" value="1"/>
</dbReference>
<dbReference type="InterPro" id="IPR001387">
    <property type="entry name" value="Cro/C1-type_HTH"/>
</dbReference>
<dbReference type="Pfam" id="PF01381">
    <property type="entry name" value="HTH_3"/>
    <property type="match status" value="1"/>
</dbReference>
<keyword evidence="3" id="KW-1185">Reference proteome</keyword>
<organism evidence="2 3">
    <name type="scientific">Spirosoma aureum</name>
    <dbReference type="NCBI Taxonomy" id="2692134"/>
    <lineage>
        <taxon>Bacteria</taxon>
        <taxon>Pseudomonadati</taxon>
        <taxon>Bacteroidota</taxon>
        <taxon>Cytophagia</taxon>
        <taxon>Cytophagales</taxon>
        <taxon>Cytophagaceae</taxon>
        <taxon>Spirosoma</taxon>
    </lineage>
</organism>
<dbReference type="RefSeq" id="WP_167216432.1">
    <property type="nucleotide sequence ID" value="NZ_CP050063.1"/>
</dbReference>
<feature type="domain" description="HTH cro/C1-type" evidence="1">
    <location>
        <begin position="76"/>
        <end position="124"/>
    </location>
</feature>
<dbReference type="AlphaFoldDB" id="A0A6G9AVH7"/>
<name>A0A6G9AVH7_9BACT</name>
<dbReference type="KEGG" id="spib:G8759_29495"/>
<sequence length="128" mass="14699">MQQPTTYADYQQLMAQIETLLQKVTAGGGFAVLNSDEATKLAQLSEWAEAYEDSIPLMPIKVPQSIPEMIEFKMYEKKMKQREMAQLLEVPETRLSEILRGKRRVNLAMAKTLRTKLKIDADFILEYA</sequence>
<dbReference type="Proteomes" id="UP000501802">
    <property type="component" value="Chromosome"/>
</dbReference>
<reference evidence="2 3" key="1">
    <citation type="submission" date="2020-03" db="EMBL/GenBank/DDBJ databases">
        <authorList>
            <person name="Kim M.K."/>
        </authorList>
    </citation>
    <scope>NUCLEOTIDE SEQUENCE [LARGE SCALE GENOMIC DNA]</scope>
    <source>
        <strain evidence="2 3">BT328</strain>
    </source>
</reference>